<evidence type="ECO:0000256" key="1">
    <source>
        <dbReference type="ARBA" id="ARBA00004651"/>
    </source>
</evidence>
<evidence type="ECO:0000256" key="7">
    <source>
        <dbReference type="RuleBase" id="RU363032"/>
    </source>
</evidence>
<dbReference type="PANTHER" id="PTHR43744:SF12">
    <property type="entry name" value="ABC TRANSPORTER PERMEASE PROTEIN MG189-RELATED"/>
    <property type="match status" value="1"/>
</dbReference>
<evidence type="ECO:0000256" key="6">
    <source>
        <dbReference type="ARBA" id="ARBA00023136"/>
    </source>
</evidence>
<evidence type="ECO:0000313" key="9">
    <source>
        <dbReference type="EMBL" id="SYX85652.1"/>
    </source>
</evidence>
<protein>
    <submittedName>
        <fullName evidence="9">Binding-protein-dependent transporters inner membrane component</fullName>
    </submittedName>
</protein>
<dbReference type="PANTHER" id="PTHR43744">
    <property type="entry name" value="ABC TRANSPORTER PERMEASE PROTEIN MG189-RELATED-RELATED"/>
    <property type="match status" value="1"/>
</dbReference>
<dbReference type="Pfam" id="PF00528">
    <property type="entry name" value="BPD_transp_1"/>
    <property type="match status" value="1"/>
</dbReference>
<keyword evidence="6 7" id="KW-0472">Membrane</keyword>
<dbReference type="AlphaFoldDB" id="A0A383RGD2"/>
<dbReference type="PROSITE" id="PS50928">
    <property type="entry name" value="ABC_TM1"/>
    <property type="match status" value="1"/>
</dbReference>
<dbReference type="EMBL" id="LS992241">
    <property type="protein sequence ID" value="SYX85652.1"/>
    <property type="molecule type" value="Genomic_DNA"/>
</dbReference>
<dbReference type="CDD" id="cd06261">
    <property type="entry name" value="TM_PBP2"/>
    <property type="match status" value="1"/>
</dbReference>
<accession>A0A383RGD2</accession>
<dbReference type="GO" id="GO:0005886">
    <property type="term" value="C:plasma membrane"/>
    <property type="evidence" value="ECO:0007669"/>
    <property type="project" value="UniProtKB-SubCell"/>
</dbReference>
<dbReference type="InterPro" id="IPR000515">
    <property type="entry name" value="MetI-like"/>
</dbReference>
<evidence type="ECO:0000259" key="8">
    <source>
        <dbReference type="PROSITE" id="PS50928"/>
    </source>
</evidence>
<evidence type="ECO:0000313" key="10">
    <source>
        <dbReference type="Proteomes" id="UP000304148"/>
    </source>
</evidence>
<dbReference type="SUPFAM" id="SSF161098">
    <property type="entry name" value="MetI-like"/>
    <property type="match status" value="1"/>
</dbReference>
<feature type="domain" description="ABC transmembrane type-1" evidence="8">
    <location>
        <begin position="99"/>
        <end position="313"/>
    </location>
</feature>
<keyword evidence="2 7" id="KW-0813">Transport</keyword>
<evidence type="ECO:0000256" key="5">
    <source>
        <dbReference type="ARBA" id="ARBA00022989"/>
    </source>
</evidence>
<dbReference type="GO" id="GO:0055085">
    <property type="term" value="P:transmembrane transport"/>
    <property type="evidence" value="ECO:0007669"/>
    <property type="project" value="InterPro"/>
</dbReference>
<dbReference type="RefSeq" id="WP_232055671.1">
    <property type="nucleotide sequence ID" value="NZ_LS992241.1"/>
</dbReference>
<sequence>MSSTSTARQKADAIGQRMERWNAEVRPLDQLKKWLWICARTLLIVGICYIILYPLITKLSMAIRDRMDLFDMTIVWIPRHFTWDNFKTAFDMLEYPAAFWNSAMLSLGTSVLQMISCALAGYGFARLKFRGRGILFTLVVFTIVIPPQTIMIPTYLNYRFFDIFGLYELFTGKQGVNLLESYWPFFISSTLAMGMKNGLFIFIFRQFFRGLPKELEEAAYVDGTGVLGTFWRVIIPNTVPAIVTVLLFSIVWQWNDNYYVSLYMNYTQVLSSTLASMPGALGRITTDPSYISQLMNTGALLVMMPMIILYVFAQKYFVESVERTGLVG</sequence>
<gene>
    <name evidence="9" type="ORF">PBLR_14074</name>
</gene>
<feature type="transmembrane region" description="Helical" evidence="7">
    <location>
        <begin position="182"/>
        <end position="204"/>
    </location>
</feature>
<dbReference type="Gene3D" id="1.10.3720.10">
    <property type="entry name" value="MetI-like"/>
    <property type="match status" value="1"/>
</dbReference>
<comment type="similarity">
    <text evidence="7">Belongs to the binding-protein-dependent transport system permease family.</text>
</comment>
<feature type="transmembrane region" description="Helical" evidence="7">
    <location>
        <begin position="290"/>
        <end position="313"/>
    </location>
</feature>
<reference evidence="10" key="1">
    <citation type="submission" date="2018-08" db="EMBL/GenBank/DDBJ databases">
        <authorList>
            <person name="Chevrot R."/>
        </authorList>
    </citation>
    <scope>NUCLEOTIDE SEQUENCE [LARGE SCALE GENOMIC DNA]</scope>
</reference>
<name>A0A383RGD2_PAEAL</name>
<dbReference type="InterPro" id="IPR035906">
    <property type="entry name" value="MetI-like_sf"/>
</dbReference>
<feature type="transmembrane region" description="Helical" evidence="7">
    <location>
        <begin position="98"/>
        <end position="122"/>
    </location>
</feature>
<feature type="transmembrane region" description="Helical" evidence="7">
    <location>
        <begin position="234"/>
        <end position="254"/>
    </location>
</feature>
<evidence type="ECO:0000256" key="4">
    <source>
        <dbReference type="ARBA" id="ARBA00022692"/>
    </source>
</evidence>
<keyword evidence="5 7" id="KW-1133">Transmembrane helix</keyword>
<evidence type="ECO:0000256" key="2">
    <source>
        <dbReference type="ARBA" id="ARBA00022448"/>
    </source>
</evidence>
<organism evidence="9 10">
    <name type="scientific">Paenibacillus alvei</name>
    <name type="common">Bacillus alvei</name>
    <dbReference type="NCBI Taxonomy" id="44250"/>
    <lineage>
        <taxon>Bacteria</taxon>
        <taxon>Bacillati</taxon>
        <taxon>Bacillota</taxon>
        <taxon>Bacilli</taxon>
        <taxon>Bacillales</taxon>
        <taxon>Paenibacillaceae</taxon>
        <taxon>Paenibacillus</taxon>
    </lineage>
</organism>
<feature type="transmembrane region" description="Helical" evidence="7">
    <location>
        <begin position="34"/>
        <end position="56"/>
    </location>
</feature>
<dbReference type="Proteomes" id="UP000304148">
    <property type="component" value="Chromosome"/>
</dbReference>
<comment type="subcellular location">
    <subcellularLocation>
        <location evidence="1 7">Cell membrane</location>
        <topology evidence="1 7">Multi-pass membrane protein</topology>
    </subcellularLocation>
</comment>
<keyword evidence="3" id="KW-1003">Cell membrane</keyword>
<keyword evidence="4 7" id="KW-0812">Transmembrane</keyword>
<proteinExistence type="inferred from homology"/>
<evidence type="ECO:0000256" key="3">
    <source>
        <dbReference type="ARBA" id="ARBA00022475"/>
    </source>
</evidence>
<feature type="transmembrane region" description="Helical" evidence="7">
    <location>
        <begin position="134"/>
        <end position="156"/>
    </location>
</feature>